<dbReference type="HOGENOM" id="CLU_056632_4_1_1"/>
<protein>
    <recommendedName>
        <fullName evidence="4 7">Superoxide dismutase [Cu-Zn]</fullName>
        <ecNumber evidence="7">1.15.1.1</ecNumber>
    </recommendedName>
</protein>
<dbReference type="Proteomes" id="UP000030766">
    <property type="component" value="Unassembled WGS sequence"/>
</dbReference>
<dbReference type="PROSITE" id="PS00332">
    <property type="entry name" value="SOD_CU_ZN_2"/>
    <property type="match status" value="1"/>
</dbReference>
<proteinExistence type="inferred from homology"/>
<keyword evidence="7" id="KW-0479">Metal-binding</keyword>
<keyword evidence="7" id="KW-0560">Oxidoreductase</keyword>
<dbReference type="InterPro" id="IPR036423">
    <property type="entry name" value="SOD-like_Cu/Zn_dom_sf"/>
</dbReference>
<dbReference type="EMBL" id="JH717905">
    <property type="protein sequence ID" value="EWZ33983.1"/>
    <property type="molecule type" value="Genomic_DNA"/>
</dbReference>
<dbReference type="CDD" id="cd00305">
    <property type="entry name" value="Cu-Zn_Superoxide_Dismutase"/>
    <property type="match status" value="1"/>
</dbReference>
<feature type="domain" description="Superoxide dismutase copper/zinc binding" evidence="9">
    <location>
        <begin position="38"/>
        <end position="174"/>
    </location>
</feature>
<evidence type="ECO:0000259" key="9">
    <source>
        <dbReference type="Pfam" id="PF00080"/>
    </source>
</evidence>
<reference evidence="10" key="1">
    <citation type="submission" date="2011-06" db="EMBL/GenBank/DDBJ databases">
        <title>The Genome Sequence of Fusarium oxysporum Fo47.</title>
        <authorList>
            <consortium name="The Broad Institute Genome Sequencing Platform"/>
            <person name="Ma L.-J."/>
            <person name="Gale L.R."/>
            <person name="Schwartz D.C."/>
            <person name="Zhou S."/>
            <person name="Corby-Kistler H."/>
            <person name="Young S.K."/>
            <person name="Zeng Q."/>
            <person name="Gargeya S."/>
            <person name="Fitzgerald M."/>
            <person name="Haas B."/>
            <person name="Abouelleil A."/>
            <person name="Alvarado L."/>
            <person name="Arachchi H.M."/>
            <person name="Berlin A."/>
            <person name="Brown A."/>
            <person name="Chapman S.B."/>
            <person name="Chen Z."/>
            <person name="Dunbar C."/>
            <person name="Freedman E."/>
            <person name="Gearin G."/>
            <person name="Gellesch M."/>
            <person name="Goldberg J."/>
            <person name="Griggs A."/>
            <person name="Gujja S."/>
            <person name="Heiman D."/>
            <person name="Howarth C."/>
            <person name="Larson L."/>
            <person name="Lui A."/>
            <person name="MacDonald P.J.P."/>
            <person name="Mehta T."/>
            <person name="Montmayeur A."/>
            <person name="Murphy C."/>
            <person name="Neiman D."/>
            <person name="Pearson M."/>
            <person name="Priest M."/>
            <person name="Roberts A."/>
            <person name="Saif S."/>
            <person name="Shea T."/>
            <person name="Shenoy N."/>
            <person name="Sisk P."/>
            <person name="Stolte C."/>
            <person name="Sykes S."/>
            <person name="Wortman J."/>
            <person name="Nusbaum C."/>
            <person name="Birren B."/>
        </authorList>
    </citation>
    <scope>NUCLEOTIDE SEQUENCE [LARGE SCALE GENOMIC DNA]</scope>
    <source>
        <strain evidence="10">Fo47</strain>
    </source>
</reference>
<dbReference type="InterPro" id="IPR024134">
    <property type="entry name" value="SOD_Cu/Zn_/chaperone"/>
</dbReference>
<accession>W9JXQ1</accession>
<evidence type="ECO:0000313" key="10">
    <source>
        <dbReference type="EMBL" id="EWZ33983.1"/>
    </source>
</evidence>
<keyword evidence="7" id="KW-0862">Zinc</keyword>
<keyword evidence="7" id="KW-0186">Copper</keyword>
<dbReference type="SUPFAM" id="SSF49329">
    <property type="entry name" value="Cu,Zn superoxide dismutase-like"/>
    <property type="match status" value="1"/>
</dbReference>
<evidence type="ECO:0000256" key="5">
    <source>
        <dbReference type="ARBA" id="ARBA00022490"/>
    </source>
</evidence>
<evidence type="ECO:0000256" key="2">
    <source>
        <dbReference type="ARBA" id="ARBA00004496"/>
    </source>
</evidence>
<dbReference type="InterPro" id="IPR001424">
    <property type="entry name" value="SOD_Cu_Zn_dom"/>
</dbReference>
<comment type="function">
    <text evidence="1 7">Destroys radicals which are normally produced within the cells and which are toxic to biological systems.</text>
</comment>
<dbReference type="GO" id="GO:0004784">
    <property type="term" value="F:superoxide dismutase activity"/>
    <property type="evidence" value="ECO:0007669"/>
    <property type="project" value="UniProtKB-EC"/>
</dbReference>
<name>W9JXQ1_FUSOX</name>
<dbReference type="PANTHER" id="PTHR10003">
    <property type="entry name" value="SUPEROXIDE DISMUTASE CU-ZN -RELATED"/>
    <property type="match status" value="1"/>
</dbReference>
<evidence type="ECO:0000256" key="6">
    <source>
        <dbReference type="ARBA" id="ARBA00023157"/>
    </source>
</evidence>
<gene>
    <name evidence="10" type="ORF">FOZG_13668</name>
</gene>
<comment type="catalytic activity">
    <reaction evidence="7">
        <text>2 superoxide + 2 H(+) = H2O2 + O2</text>
        <dbReference type="Rhea" id="RHEA:20696"/>
        <dbReference type="ChEBI" id="CHEBI:15378"/>
        <dbReference type="ChEBI" id="CHEBI:15379"/>
        <dbReference type="ChEBI" id="CHEBI:16240"/>
        <dbReference type="ChEBI" id="CHEBI:18421"/>
        <dbReference type="EC" id="1.15.1.1"/>
    </reaction>
</comment>
<dbReference type="VEuPathDB" id="FungiDB:FOZG_13668"/>
<dbReference type="GO" id="GO:0005737">
    <property type="term" value="C:cytoplasm"/>
    <property type="evidence" value="ECO:0007669"/>
    <property type="project" value="UniProtKB-SubCell"/>
</dbReference>
<organism evidence="10">
    <name type="scientific">Fusarium oxysporum Fo47</name>
    <dbReference type="NCBI Taxonomy" id="660027"/>
    <lineage>
        <taxon>Eukaryota</taxon>
        <taxon>Fungi</taxon>
        <taxon>Dikarya</taxon>
        <taxon>Ascomycota</taxon>
        <taxon>Pezizomycotina</taxon>
        <taxon>Sordariomycetes</taxon>
        <taxon>Hypocreomycetidae</taxon>
        <taxon>Hypocreales</taxon>
        <taxon>Nectriaceae</taxon>
        <taxon>Fusarium</taxon>
        <taxon>Fusarium oxysporum species complex</taxon>
    </lineage>
</organism>
<reference evidence="10" key="2">
    <citation type="submission" date="2012-06" db="EMBL/GenBank/DDBJ databases">
        <title>Annotation of the Genome Sequence of Fusarium oxysporum Fo47.</title>
        <authorList>
            <consortium name="The Broad Institute Genomics Platform"/>
            <person name="Ma L.-J."/>
            <person name="Corby-Kistler H."/>
            <person name="Broz K."/>
            <person name="Gale L.R."/>
            <person name="Jonkers W."/>
            <person name="O'Donnell K."/>
            <person name="Ploetz R."/>
            <person name="Steinberg C."/>
            <person name="Schwartz D.C."/>
            <person name="VanEtten H."/>
            <person name="Zhou S."/>
            <person name="Young S.K."/>
            <person name="Zeng Q."/>
            <person name="Gargeya S."/>
            <person name="Fitzgerald M."/>
            <person name="Abouelleil A."/>
            <person name="Alvarado L."/>
            <person name="Chapman S.B."/>
            <person name="Gainer-Dewar J."/>
            <person name="Goldberg J."/>
            <person name="Griggs A."/>
            <person name="Gujja S."/>
            <person name="Hansen M."/>
            <person name="Howarth C."/>
            <person name="Imamovic A."/>
            <person name="Ireland A."/>
            <person name="Larimer J."/>
            <person name="McCowan C."/>
            <person name="Murphy C."/>
            <person name="Pearson M."/>
            <person name="Poon T.W."/>
            <person name="Priest M."/>
            <person name="Roberts A."/>
            <person name="Saif S."/>
            <person name="Shea T."/>
            <person name="Sykes S."/>
            <person name="Wortman J."/>
            <person name="Nusbaum C."/>
            <person name="Birren B."/>
        </authorList>
    </citation>
    <scope>NUCLEOTIDE SEQUENCE</scope>
    <source>
        <strain evidence="10">Fo47</strain>
    </source>
</reference>
<evidence type="ECO:0000256" key="8">
    <source>
        <dbReference type="SAM" id="MobiDB-lite"/>
    </source>
</evidence>
<comment type="similarity">
    <text evidence="7">Belongs to the Cu-Zn superoxide dismutase family.</text>
</comment>
<evidence type="ECO:0000256" key="1">
    <source>
        <dbReference type="ARBA" id="ARBA00003917"/>
    </source>
</evidence>
<dbReference type="Gene3D" id="2.60.40.200">
    <property type="entry name" value="Superoxide dismutase, copper/zinc binding domain"/>
    <property type="match status" value="1"/>
</dbReference>
<dbReference type="AlphaFoldDB" id="W9JXQ1"/>
<evidence type="ECO:0000256" key="7">
    <source>
        <dbReference type="RuleBase" id="RU000393"/>
    </source>
</evidence>
<dbReference type="EC" id="1.15.1.1" evidence="7"/>
<dbReference type="GO" id="GO:0005507">
    <property type="term" value="F:copper ion binding"/>
    <property type="evidence" value="ECO:0007669"/>
    <property type="project" value="InterPro"/>
</dbReference>
<comment type="subunit">
    <text evidence="3">Homodimer.</text>
</comment>
<comment type="cofactor">
    <cofactor evidence="7">
        <name>Zn(2+)</name>
        <dbReference type="ChEBI" id="CHEBI:29105"/>
    </cofactor>
    <text evidence="7">Binds 1 zinc ion per subunit.</text>
</comment>
<evidence type="ECO:0000256" key="3">
    <source>
        <dbReference type="ARBA" id="ARBA00011738"/>
    </source>
</evidence>
<feature type="compositionally biased region" description="Basic and acidic residues" evidence="8">
    <location>
        <begin position="148"/>
        <end position="160"/>
    </location>
</feature>
<evidence type="ECO:0000256" key="4">
    <source>
        <dbReference type="ARBA" id="ARBA00020928"/>
    </source>
</evidence>
<feature type="region of interest" description="Disordered" evidence="8">
    <location>
        <begin position="93"/>
        <end position="118"/>
    </location>
</feature>
<dbReference type="PRINTS" id="PR00068">
    <property type="entry name" value="CUZNDISMTASE"/>
</dbReference>
<comment type="cofactor">
    <cofactor evidence="7">
        <name>Cu cation</name>
        <dbReference type="ChEBI" id="CHEBI:23378"/>
    </cofactor>
    <text evidence="7">Binds 1 copper ion per subunit.</text>
</comment>
<feature type="compositionally biased region" description="Polar residues" evidence="8">
    <location>
        <begin position="109"/>
        <end position="118"/>
    </location>
</feature>
<comment type="subcellular location">
    <subcellularLocation>
        <location evidence="2">Cytoplasm</location>
    </subcellularLocation>
</comment>
<dbReference type="Pfam" id="PF00080">
    <property type="entry name" value="Sod_Cu"/>
    <property type="match status" value="1"/>
</dbReference>
<sequence length="201" mass="21448">MVKASKWIKVSHNHSSVQMTKIALWLAVATVRGVSTVFGTITFEQFDESSPTNISWNICGNHANSLRAFYIHEFGDKINGCISAGPHFNPFGSTHGSPSHHERHVGDLGNSQTDSSGTSIGTMTDHLVKLIGQRALSEYTTIVIHSGTDDLGQRPDKESKVTGNAGGRPACGVVGISSSGSANPRPRRPVETAMVVTTSHL</sequence>
<keyword evidence="5" id="KW-0963">Cytoplasm</keyword>
<keyword evidence="6" id="KW-1015">Disulfide bond</keyword>
<feature type="region of interest" description="Disordered" evidence="8">
    <location>
        <begin position="148"/>
        <end position="169"/>
    </location>
</feature>
<dbReference type="InterPro" id="IPR018152">
    <property type="entry name" value="SOD_Cu/Zn_BS"/>
</dbReference>